<keyword evidence="2" id="KW-1185">Reference proteome</keyword>
<sequence>MLGRGHVTKRDQNRPRHGVRILLDEGTEARGVKSRRLLGLAGYAVLTRMGRAVFLTAGVIHRGVLDGMVMVGGHCGRGRLRRDGR</sequence>
<name>A0ABQ3ECE6_9ACTN</name>
<comment type="caution">
    <text evidence="1">The sequence shown here is derived from an EMBL/GenBank/DDBJ whole genome shotgun (WGS) entry which is preliminary data.</text>
</comment>
<organism evidence="1 2">
    <name type="scientific">Streptomyces chryseus</name>
    <dbReference type="NCBI Taxonomy" id="68186"/>
    <lineage>
        <taxon>Bacteria</taxon>
        <taxon>Bacillati</taxon>
        <taxon>Actinomycetota</taxon>
        <taxon>Actinomycetes</taxon>
        <taxon>Kitasatosporales</taxon>
        <taxon>Streptomycetaceae</taxon>
        <taxon>Streptomyces</taxon>
    </lineage>
</organism>
<proteinExistence type="predicted"/>
<dbReference type="Proteomes" id="UP000599437">
    <property type="component" value="Unassembled WGS sequence"/>
</dbReference>
<evidence type="ECO:0000313" key="1">
    <source>
        <dbReference type="EMBL" id="GHB30497.1"/>
    </source>
</evidence>
<protein>
    <submittedName>
        <fullName evidence="1">Uncharacterized protein</fullName>
    </submittedName>
</protein>
<reference evidence="2" key="1">
    <citation type="journal article" date="2019" name="Int. J. Syst. Evol. Microbiol.">
        <title>The Global Catalogue of Microorganisms (GCM) 10K type strain sequencing project: providing services to taxonomists for standard genome sequencing and annotation.</title>
        <authorList>
            <consortium name="The Broad Institute Genomics Platform"/>
            <consortium name="The Broad Institute Genome Sequencing Center for Infectious Disease"/>
            <person name="Wu L."/>
            <person name="Ma J."/>
        </authorList>
    </citation>
    <scope>NUCLEOTIDE SEQUENCE [LARGE SCALE GENOMIC DNA]</scope>
    <source>
        <strain evidence="2">JCM 4737</strain>
    </source>
</reference>
<gene>
    <name evidence="1" type="ORF">GCM10010346_62370</name>
</gene>
<evidence type="ECO:0000313" key="2">
    <source>
        <dbReference type="Proteomes" id="UP000599437"/>
    </source>
</evidence>
<dbReference type="EMBL" id="BMVO01000037">
    <property type="protein sequence ID" value="GHB30497.1"/>
    <property type="molecule type" value="Genomic_DNA"/>
</dbReference>
<accession>A0ABQ3ECE6</accession>